<dbReference type="InterPro" id="IPR009003">
    <property type="entry name" value="Peptidase_S1_PA"/>
</dbReference>
<keyword evidence="4" id="KW-1185">Reference proteome</keyword>
<organism evidence="3 4">
    <name type="scientific">Mya arenaria</name>
    <name type="common">Soft-shell clam</name>
    <dbReference type="NCBI Taxonomy" id="6604"/>
    <lineage>
        <taxon>Eukaryota</taxon>
        <taxon>Metazoa</taxon>
        <taxon>Spiralia</taxon>
        <taxon>Lophotrochozoa</taxon>
        <taxon>Mollusca</taxon>
        <taxon>Bivalvia</taxon>
        <taxon>Autobranchia</taxon>
        <taxon>Heteroconchia</taxon>
        <taxon>Euheterodonta</taxon>
        <taxon>Imparidentia</taxon>
        <taxon>Neoheterodontei</taxon>
        <taxon>Myida</taxon>
        <taxon>Myoidea</taxon>
        <taxon>Myidae</taxon>
        <taxon>Mya</taxon>
    </lineage>
</organism>
<evidence type="ECO:0000313" key="3">
    <source>
        <dbReference type="EMBL" id="WAR28106.1"/>
    </source>
</evidence>
<keyword evidence="1" id="KW-1015">Disulfide bond</keyword>
<dbReference type="Gene3D" id="2.40.10.10">
    <property type="entry name" value="Trypsin-like serine proteases"/>
    <property type="match status" value="2"/>
</dbReference>
<dbReference type="InterPro" id="IPR043504">
    <property type="entry name" value="Peptidase_S1_PA_chymotrypsin"/>
</dbReference>
<feature type="non-terminal residue" evidence="3">
    <location>
        <position position="96"/>
    </location>
</feature>
<dbReference type="PROSITE" id="PS00134">
    <property type="entry name" value="TRYPSIN_HIS"/>
    <property type="match status" value="1"/>
</dbReference>
<dbReference type="PRINTS" id="PR00722">
    <property type="entry name" value="CHYMOTRYPSIN"/>
</dbReference>
<proteinExistence type="predicted"/>
<dbReference type="Proteomes" id="UP001164746">
    <property type="component" value="Chromosome 15"/>
</dbReference>
<evidence type="ECO:0000259" key="2">
    <source>
        <dbReference type="Pfam" id="PF00089"/>
    </source>
</evidence>
<gene>
    <name evidence="3" type="ORF">MAR_013810</name>
</gene>
<dbReference type="PANTHER" id="PTHR24253:SF153">
    <property type="entry name" value="SERINE PROTEASE HEPSIN"/>
    <property type="match status" value="1"/>
</dbReference>
<feature type="domain" description="Peptidase S1" evidence="2">
    <location>
        <begin position="5"/>
        <end position="88"/>
    </location>
</feature>
<evidence type="ECO:0000256" key="1">
    <source>
        <dbReference type="ARBA" id="ARBA00023157"/>
    </source>
</evidence>
<dbReference type="SUPFAM" id="SSF50494">
    <property type="entry name" value="Trypsin-like serine proteases"/>
    <property type="match status" value="1"/>
</dbReference>
<dbReference type="InterPro" id="IPR001314">
    <property type="entry name" value="Peptidase_S1A"/>
</dbReference>
<dbReference type="PANTHER" id="PTHR24253">
    <property type="entry name" value="TRANSMEMBRANE PROTEASE SERINE"/>
    <property type="match status" value="1"/>
</dbReference>
<dbReference type="Pfam" id="PF00089">
    <property type="entry name" value="Trypsin"/>
    <property type="match status" value="1"/>
</dbReference>
<dbReference type="InterPro" id="IPR001254">
    <property type="entry name" value="Trypsin_dom"/>
</dbReference>
<dbReference type="InterPro" id="IPR018114">
    <property type="entry name" value="TRYPSIN_HIS"/>
</dbReference>
<dbReference type="EMBL" id="CP111026">
    <property type="protein sequence ID" value="WAR28106.1"/>
    <property type="molecule type" value="Genomic_DNA"/>
</dbReference>
<sequence length="96" mass="10504">MSNHIVGGTDARRGKYPFQVYLTANGRFFCGGSLLDADTVLTAAHCFPYGLSIGTDYQHPGYTDDDYLSADIAVLKLRTSLTFNKHVGRPVTITCK</sequence>
<name>A0ABY7GA46_MYAAR</name>
<evidence type="ECO:0000313" key="4">
    <source>
        <dbReference type="Proteomes" id="UP001164746"/>
    </source>
</evidence>
<reference evidence="3" key="1">
    <citation type="submission" date="2022-11" db="EMBL/GenBank/DDBJ databases">
        <title>Centuries of genome instability and evolution in soft-shell clam transmissible cancer (bioRxiv).</title>
        <authorList>
            <person name="Hart S.F.M."/>
            <person name="Yonemitsu M.A."/>
            <person name="Giersch R.M."/>
            <person name="Beal B.F."/>
            <person name="Arriagada G."/>
            <person name="Davis B.W."/>
            <person name="Ostrander E.A."/>
            <person name="Goff S.P."/>
            <person name="Metzger M.J."/>
        </authorList>
    </citation>
    <scope>NUCLEOTIDE SEQUENCE</scope>
    <source>
        <strain evidence="3">MELC-2E11</strain>
        <tissue evidence="3">Siphon/mantle</tissue>
    </source>
</reference>
<protein>
    <submittedName>
        <fullName evidence="3">PRS27-like protein</fullName>
    </submittedName>
</protein>
<accession>A0ABY7GA46</accession>